<proteinExistence type="predicted"/>
<organism evidence="1 2">
    <name type="scientific">Rhododendron molle</name>
    <name type="common">Chinese azalea</name>
    <name type="synonym">Azalea mollis</name>
    <dbReference type="NCBI Taxonomy" id="49168"/>
    <lineage>
        <taxon>Eukaryota</taxon>
        <taxon>Viridiplantae</taxon>
        <taxon>Streptophyta</taxon>
        <taxon>Embryophyta</taxon>
        <taxon>Tracheophyta</taxon>
        <taxon>Spermatophyta</taxon>
        <taxon>Magnoliopsida</taxon>
        <taxon>eudicotyledons</taxon>
        <taxon>Gunneridae</taxon>
        <taxon>Pentapetalae</taxon>
        <taxon>asterids</taxon>
        <taxon>Ericales</taxon>
        <taxon>Ericaceae</taxon>
        <taxon>Ericoideae</taxon>
        <taxon>Rhodoreae</taxon>
        <taxon>Rhododendron</taxon>
    </lineage>
</organism>
<dbReference type="EMBL" id="CM046391">
    <property type="protein sequence ID" value="KAI8560195.1"/>
    <property type="molecule type" value="Genomic_DNA"/>
</dbReference>
<gene>
    <name evidence="1" type="ORF">RHMOL_Rhmol04G0236900</name>
</gene>
<keyword evidence="2" id="KW-1185">Reference proteome</keyword>
<comment type="caution">
    <text evidence="1">The sequence shown here is derived from an EMBL/GenBank/DDBJ whole genome shotgun (WGS) entry which is preliminary data.</text>
</comment>
<protein>
    <submittedName>
        <fullName evidence="1">Uncharacterized protein</fullName>
    </submittedName>
</protein>
<dbReference type="Proteomes" id="UP001062846">
    <property type="component" value="Chromosome 4"/>
</dbReference>
<accession>A0ACC0P3L7</accession>
<name>A0ACC0P3L7_RHOML</name>
<evidence type="ECO:0000313" key="2">
    <source>
        <dbReference type="Proteomes" id="UP001062846"/>
    </source>
</evidence>
<evidence type="ECO:0000313" key="1">
    <source>
        <dbReference type="EMBL" id="KAI8560195.1"/>
    </source>
</evidence>
<reference evidence="1" key="1">
    <citation type="submission" date="2022-02" db="EMBL/GenBank/DDBJ databases">
        <title>Plant Genome Project.</title>
        <authorList>
            <person name="Zhang R.-G."/>
        </authorList>
    </citation>
    <scope>NUCLEOTIDE SEQUENCE</scope>
    <source>
        <strain evidence="1">AT1</strain>
    </source>
</reference>
<sequence>MEVEIEKQQPCVVVKDTSVVVGGGEDDMGEQTPAVEDELGRHAQVDEPRVLVTSGVVGPSVVPLDLSTAVEGNVITGSGFVGASGSGGGVGPSGSLPRDMTKGNGIAVDTKETMEAPTGSVKFRPAAGSSRHKPILKGYFVEYMDDATLARLLQDNPVVVAVVVAAREERQKAIALAQEEERLRDEAESARVEGEDALREMEAARRAKA</sequence>